<dbReference type="AlphaFoldDB" id="A0A1H2LGA4"/>
<feature type="transmembrane region" description="Helical" evidence="1">
    <location>
        <begin position="56"/>
        <end position="81"/>
    </location>
</feature>
<gene>
    <name evidence="2" type="ORF">SAMN04489737_1088</name>
</gene>
<feature type="transmembrane region" description="Helical" evidence="1">
    <location>
        <begin position="267"/>
        <end position="292"/>
    </location>
</feature>
<keyword evidence="1" id="KW-1133">Transmembrane helix</keyword>
<keyword evidence="1" id="KW-0812">Transmembrane</keyword>
<feature type="transmembrane region" description="Helical" evidence="1">
    <location>
        <begin position="12"/>
        <end position="36"/>
    </location>
</feature>
<feature type="transmembrane region" description="Helical" evidence="1">
    <location>
        <begin position="223"/>
        <end position="247"/>
    </location>
</feature>
<organism evidence="2 3">
    <name type="scientific">Arcanobacterium phocae</name>
    <dbReference type="NCBI Taxonomy" id="131112"/>
    <lineage>
        <taxon>Bacteria</taxon>
        <taxon>Bacillati</taxon>
        <taxon>Actinomycetota</taxon>
        <taxon>Actinomycetes</taxon>
        <taxon>Actinomycetales</taxon>
        <taxon>Actinomycetaceae</taxon>
        <taxon>Arcanobacterium</taxon>
    </lineage>
</organism>
<protein>
    <submittedName>
        <fullName evidence="2">Uncharacterized protein</fullName>
    </submittedName>
</protein>
<dbReference type="GeneID" id="65344823"/>
<evidence type="ECO:0000313" key="3">
    <source>
        <dbReference type="Proteomes" id="UP000214355"/>
    </source>
</evidence>
<dbReference type="EMBL" id="LT629804">
    <property type="protein sequence ID" value="SDU80073.1"/>
    <property type="molecule type" value="Genomic_DNA"/>
</dbReference>
<accession>A0A1H2LGA4</accession>
<evidence type="ECO:0000256" key="1">
    <source>
        <dbReference type="SAM" id="Phobius"/>
    </source>
</evidence>
<dbReference type="Proteomes" id="UP000214355">
    <property type="component" value="Chromosome I"/>
</dbReference>
<feature type="transmembrane region" description="Helical" evidence="1">
    <location>
        <begin position="176"/>
        <end position="198"/>
    </location>
</feature>
<dbReference type="STRING" id="131112.SAMN04489737_1088"/>
<sequence length="303" mass="32612">MNVPHTGSAVSLLLLGAIVQVCLIAIPLITLGAWYIHTPHRKLFLNRLPYAPKLQVTIRGLTIGRIAGLVVGIPATLILLLNMRNAYLYYAAPFIVYACISILTLIIHGFTFRAAHVPGHSGLERRTLTQYTGHLPKILLVSAPLILLMLTVLYPFVPVVPDNQGTVYYAPVAPALGVVVALLLATLLTAAIMWVVILRPRNSSDAELVSLDNIVRRRSINELIFGLTAAASASALGLSVRGAHYMFAALFLRPTVFINTSALPSSALLIILAAIHSVATIANIVIFVIALARQFNPGIGVDR</sequence>
<evidence type="ECO:0000313" key="2">
    <source>
        <dbReference type="EMBL" id="SDU80073.1"/>
    </source>
</evidence>
<name>A0A1H2LGA4_9ACTO</name>
<keyword evidence="1" id="KW-0472">Membrane</keyword>
<dbReference type="RefSeq" id="WP_091280785.1">
    <property type="nucleotide sequence ID" value="NZ_JABAPK010000002.1"/>
</dbReference>
<proteinExistence type="predicted"/>
<reference evidence="3" key="1">
    <citation type="submission" date="2016-10" db="EMBL/GenBank/DDBJ databases">
        <authorList>
            <person name="Varghese N."/>
            <person name="Submissions S."/>
        </authorList>
    </citation>
    <scope>NUCLEOTIDE SEQUENCE [LARGE SCALE GENOMIC DNA]</scope>
    <source>
        <strain evidence="3">DSM 10002</strain>
    </source>
</reference>
<feature type="transmembrane region" description="Helical" evidence="1">
    <location>
        <begin position="135"/>
        <end position="156"/>
    </location>
</feature>
<keyword evidence="3" id="KW-1185">Reference proteome</keyword>
<feature type="transmembrane region" description="Helical" evidence="1">
    <location>
        <begin position="87"/>
        <end position="114"/>
    </location>
</feature>